<dbReference type="OrthoDB" id="331602at2759"/>
<dbReference type="PANTHER" id="PTHR23168:SF0">
    <property type="entry name" value="MITOTIC SPINDLE ASSEMBLY CHECKPOINT PROTEIN MAD1"/>
    <property type="match status" value="1"/>
</dbReference>
<evidence type="ECO:0000256" key="9">
    <source>
        <dbReference type="SAM" id="Coils"/>
    </source>
</evidence>
<dbReference type="Gene3D" id="3.30.457.60">
    <property type="match status" value="1"/>
</dbReference>
<keyword evidence="6" id="KW-0539">Nucleus</keyword>
<feature type="region of interest" description="Disordered" evidence="10">
    <location>
        <begin position="1"/>
        <end position="52"/>
    </location>
</feature>
<comment type="subcellular location">
    <subcellularLocation>
        <location evidence="1">Nucleus</location>
    </subcellularLocation>
</comment>
<evidence type="ECO:0000256" key="8">
    <source>
        <dbReference type="ARBA" id="ARBA00032890"/>
    </source>
</evidence>
<dbReference type="GO" id="GO:0072686">
    <property type="term" value="C:mitotic spindle"/>
    <property type="evidence" value="ECO:0007669"/>
    <property type="project" value="TreeGrafter"/>
</dbReference>
<keyword evidence="4" id="KW-0132">Cell division</keyword>
<feature type="coiled-coil region" evidence="9">
    <location>
        <begin position="252"/>
        <end position="313"/>
    </location>
</feature>
<organism evidence="11 12">
    <name type="scientific">Maudiozyma exigua</name>
    <name type="common">Yeast</name>
    <name type="synonym">Kazachstania exigua</name>
    <dbReference type="NCBI Taxonomy" id="34358"/>
    <lineage>
        <taxon>Eukaryota</taxon>
        <taxon>Fungi</taxon>
        <taxon>Dikarya</taxon>
        <taxon>Ascomycota</taxon>
        <taxon>Saccharomycotina</taxon>
        <taxon>Saccharomycetes</taxon>
        <taxon>Saccharomycetales</taxon>
        <taxon>Saccharomycetaceae</taxon>
        <taxon>Maudiozyma</taxon>
    </lineage>
</organism>
<gene>
    <name evidence="11" type="primary">MAD1</name>
    <name evidence="11" type="ORF">C6P45_002369</name>
</gene>
<evidence type="ECO:0000313" key="12">
    <source>
        <dbReference type="Proteomes" id="UP000750334"/>
    </source>
</evidence>
<dbReference type="EMBL" id="PUHR01000023">
    <property type="protein sequence ID" value="KAG0670465.1"/>
    <property type="molecule type" value="Genomic_DNA"/>
</dbReference>
<feature type="coiled-coil region" evidence="9">
    <location>
        <begin position="446"/>
        <end position="611"/>
    </location>
</feature>
<dbReference type="Pfam" id="PF05557">
    <property type="entry name" value="MAD"/>
    <property type="match status" value="1"/>
</dbReference>
<feature type="coiled-coil region" evidence="9">
    <location>
        <begin position="369"/>
        <end position="403"/>
    </location>
</feature>
<dbReference type="Proteomes" id="UP000750334">
    <property type="component" value="Unassembled WGS sequence"/>
</dbReference>
<feature type="compositionally biased region" description="Low complexity" evidence="10">
    <location>
        <begin position="23"/>
        <end position="37"/>
    </location>
</feature>
<evidence type="ECO:0000313" key="11">
    <source>
        <dbReference type="EMBL" id="KAG0670465.1"/>
    </source>
</evidence>
<evidence type="ECO:0000256" key="5">
    <source>
        <dbReference type="ARBA" id="ARBA00022776"/>
    </source>
</evidence>
<comment type="caution">
    <text evidence="11">The sequence shown here is derived from an EMBL/GenBank/DDBJ whole genome shotgun (WGS) entry which is preliminary data.</text>
</comment>
<dbReference type="AlphaFoldDB" id="A0A9P7BCY5"/>
<dbReference type="GO" id="GO:0005635">
    <property type="term" value="C:nuclear envelope"/>
    <property type="evidence" value="ECO:0007669"/>
    <property type="project" value="TreeGrafter"/>
</dbReference>
<accession>A0A9P7BCY5</accession>
<evidence type="ECO:0000256" key="3">
    <source>
        <dbReference type="ARBA" id="ARBA00022019"/>
    </source>
</evidence>
<dbReference type="PANTHER" id="PTHR23168">
    <property type="entry name" value="MITOTIC SPINDLE ASSEMBLY CHECKPOINT PROTEIN MAD1 MITOTIC ARREST DEFICIENT-LIKE PROTEIN 1"/>
    <property type="match status" value="1"/>
</dbReference>
<keyword evidence="5" id="KW-0498">Mitosis</keyword>
<keyword evidence="7" id="KW-0131">Cell cycle</keyword>
<evidence type="ECO:0000256" key="2">
    <source>
        <dbReference type="ARBA" id="ARBA00008029"/>
    </source>
</evidence>
<comment type="similarity">
    <text evidence="2">Belongs to the MAD1 family.</text>
</comment>
<feature type="coiled-coil region" evidence="9">
    <location>
        <begin position="141"/>
        <end position="221"/>
    </location>
</feature>
<evidence type="ECO:0000256" key="6">
    <source>
        <dbReference type="ARBA" id="ARBA00023242"/>
    </source>
</evidence>
<keyword evidence="12" id="KW-1185">Reference proteome</keyword>
<keyword evidence="9" id="KW-0175">Coiled coil</keyword>
<reference evidence="11 12" key="1">
    <citation type="submission" date="2020-11" db="EMBL/GenBank/DDBJ databases">
        <title>Kefir isolates.</title>
        <authorList>
            <person name="Marcisauskas S."/>
            <person name="Kim Y."/>
            <person name="Blasche S."/>
        </authorList>
    </citation>
    <scope>NUCLEOTIDE SEQUENCE [LARGE SCALE GENOMIC DNA]</scope>
    <source>
        <strain evidence="11 12">OG2</strain>
    </source>
</reference>
<dbReference type="GO" id="GO:0007094">
    <property type="term" value="P:mitotic spindle assembly checkpoint signaling"/>
    <property type="evidence" value="ECO:0007669"/>
    <property type="project" value="InterPro"/>
</dbReference>
<evidence type="ECO:0000256" key="1">
    <source>
        <dbReference type="ARBA" id="ARBA00004123"/>
    </source>
</evidence>
<name>A0A9P7BCY5_MAUEX</name>
<evidence type="ECO:0000256" key="10">
    <source>
        <dbReference type="SAM" id="MobiDB-lite"/>
    </source>
</evidence>
<proteinExistence type="inferred from homology"/>
<evidence type="ECO:0000256" key="7">
    <source>
        <dbReference type="ARBA" id="ARBA00023306"/>
    </source>
</evidence>
<dbReference type="GO" id="GO:0000776">
    <property type="term" value="C:kinetochore"/>
    <property type="evidence" value="ECO:0007669"/>
    <property type="project" value="TreeGrafter"/>
</dbReference>
<protein>
    <recommendedName>
        <fullName evidence="3">Spindle assembly checkpoint component MAD1</fullName>
    </recommendedName>
    <alternativeName>
        <fullName evidence="8">Mitotic arrest deficient protein 1</fullName>
    </alternativeName>
</protein>
<sequence length="700" mass="82917">MDDESDISGGSSPFLDSPDAFVPQPEQQSQENNPQPEVTAEPTNIEEETVPSLEPLVNKDRQVSSLEYELRTIKNKFELERLQSQRQFNQLQTKYKKSLEELDTALDDAKFLHGENYRLVSELETIQSENQITGNKKDSCLQDLENKLRERDEQIKELNYEKESKNSKLQDELTNLKTEKENVDDLVKRYNNEILRQANDINQLSRTLKEKDDELLQLKNSKIINSHPNYDTEEFQELSTMNKLFKEQSQYCKELEEINLKQANELKKYRNTEDSSSFWKQENEKLELKVQQLESLEKNYEDAQVELLGLKSKLTEYNIFTEELKGRDMFHIQPQDVINELELLKKENLVLIDENSKLNINMSNMKILNEELALERTQLLNINKDYENNIINLKKLNYELEQQKVLSFEECKLLRKQLEDLDNFTSNSINDNKEIPVRDNEMNDLIENYKNRTDELTGELKKLNQQMLESQEEDVQFAKKRKIKDTTGMTYYSQRINELQLENSKLNRDLQKYQNLNRLLETKLMKLINLKEKKIRIVELRDNPLAKDQFIKKKKLTLLQQENRELLSQLQSDENVQAVPISVYESLNFDLKQQEQEIFKANKKFARLKEVFNKKSLEFIDVVNSILGFKLEFRPDNKVKIYSCYKPNKHMVVDLRRNTLDSNLEIDNWDQLLQTWIEERDSIPCFLATLTLQLWEASRS</sequence>
<dbReference type="GO" id="GO:0051301">
    <property type="term" value="P:cell division"/>
    <property type="evidence" value="ECO:0007669"/>
    <property type="project" value="UniProtKB-KW"/>
</dbReference>
<dbReference type="InterPro" id="IPR008672">
    <property type="entry name" value="Mad1"/>
</dbReference>
<evidence type="ECO:0000256" key="4">
    <source>
        <dbReference type="ARBA" id="ARBA00022618"/>
    </source>
</evidence>
<dbReference type="GO" id="GO:0051315">
    <property type="term" value="P:attachment of mitotic spindle microtubules to kinetochore"/>
    <property type="evidence" value="ECO:0007669"/>
    <property type="project" value="TreeGrafter"/>
</dbReference>